<name>A0A0D8FU77_9ACTN</name>
<dbReference type="STRING" id="1121877.FEAC_17360"/>
<protein>
    <submittedName>
        <fullName evidence="5">Phosphoribosyl-dephospho-CoA transferase</fullName>
        <ecNumber evidence="5">2.7.7.66</ecNumber>
    </submittedName>
</protein>
<evidence type="ECO:0000313" key="6">
    <source>
        <dbReference type="Proteomes" id="UP000032336"/>
    </source>
</evidence>
<gene>
    <name evidence="5" type="primary">mdcG</name>
    <name evidence="5" type="ORF">FEAC_17360</name>
</gene>
<dbReference type="Proteomes" id="UP000032336">
    <property type="component" value="Unassembled WGS sequence"/>
</dbReference>
<organism evidence="5 6">
    <name type="scientific">Ferrimicrobium acidiphilum DSM 19497</name>
    <dbReference type="NCBI Taxonomy" id="1121877"/>
    <lineage>
        <taxon>Bacteria</taxon>
        <taxon>Bacillati</taxon>
        <taxon>Actinomycetota</taxon>
        <taxon>Acidimicrobiia</taxon>
        <taxon>Acidimicrobiales</taxon>
        <taxon>Acidimicrobiaceae</taxon>
        <taxon>Ferrimicrobium</taxon>
    </lineage>
</organism>
<dbReference type="Pfam" id="PF10620">
    <property type="entry name" value="MdcG"/>
    <property type="match status" value="1"/>
</dbReference>
<accession>A0A0D8FU77</accession>
<dbReference type="EC" id="2.7.7.66" evidence="5"/>
<sequence>MVVRWSPAGNELVAVGVRGDDRVQRFAAWVPLSAINQILSPEDLVGHIDGIDPNFAVAEAAKSARDLFKTFGLTWGVTGSVGFTLATGFNAIHSASDLDLVVRVSAETVIGEREWKHISTSLASLPCRVDARISALIGEISLNEYVAAASEPVLVRTAEGPKLISDPLGAR</sequence>
<dbReference type="EMBL" id="JXUW01000015">
    <property type="protein sequence ID" value="KJE76509.1"/>
    <property type="molecule type" value="Genomic_DNA"/>
</dbReference>
<dbReference type="Pfam" id="PF20866">
    <property type="entry name" value="MdcG_N"/>
    <property type="match status" value="1"/>
</dbReference>
<evidence type="ECO:0000256" key="2">
    <source>
        <dbReference type="ARBA" id="ARBA00022695"/>
    </source>
</evidence>
<dbReference type="NCBIfam" id="TIGR03135">
    <property type="entry name" value="malonate_mdcG"/>
    <property type="match status" value="1"/>
</dbReference>
<feature type="domain" description="Phosphoribosyl-dephospho-CoA transferase MdcG N-terminal" evidence="4">
    <location>
        <begin position="2"/>
        <end position="41"/>
    </location>
</feature>
<dbReference type="InterPro" id="IPR048903">
    <property type="entry name" value="MdcG_N"/>
</dbReference>
<reference evidence="5 6" key="1">
    <citation type="submission" date="2015-01" db="EMBL/GenBank/DDBJ databases">
        <title>Draft genome of the acidophilic iron oxidizer Ferrimicrobium acidiphilum strain T23.</title>
        <authorList>
            <person name="Poehlein A."/>
            <person name="Eisen S."/>
            <person name="Schloemann M."/>
            <person name="Johnson B.D."/>
            <person name="Daniel R."/>
            <person name="Muehling M."/>
        </authorList>
    </citation>
    <scope>NUCLEOTIDE SEQUENCE [LARGE SCALE GENOMIC DNA]</scope>
    <source>
        <strain evidence="5 6">T23</strain>
    </source>
</reference>
<evidence type="ECO:0000256" key="1">
    <source>
        <dbReference type="ARBA" id="ARBA00022679"/>
    </source>
</evidence>
<keyword evidence="6" id="KW-1185">Reference proteome</keyword>
<dbReference type="eggNOG" id="ENOG502Z8NU">
    <property type="taxonomic scope" value="Bacteria"/>
</dbReference>
<dbReference type="AlphaFoldDB" id="A0A0D8FU77"/>
<dbReference type="InterPro" id="IPR049180">
    <property type="entry name" value="MdcG_C"/>
</dbReference>
<evidence type="ECO:0000259" key="4">
    <source>
        <dbReference type="Pfam" id="PF20866"/>
    </source>
</evidence>
<proteinExistence type="predicted"/>
<evidence type="ECO:0000259" key="3">
    <source>
        <dbReference type="Pfam" id="PF10620"/>
    </source>
</evidence>
<keyword evidence="2 5" id="KW-0548">Nucleotidyltransferase</keyword>
<dbReference type="NCBIfam" id="NF002332">
    <property type="entry name" value="PRK01293.1"/>
    <property type="match status" value="1"/>
</dbReference>
<evidence type="ECO:0000313" key="5">
    <source>
        <dbReference type="EMBL" id="KJE76509.1"/>
    </source>
</evidence>
<dbReference type="GO" id="GO:0016779">
    <property type="term" value="F:nucleotidyltransferase activity"/>
    <property type="evidence" value="ECO:0007669"/>
    <property type="project" value="UniProtKB-KW"/>
</dbReference>
<keyword evidence="1 5" id="KW-0808">Transferase</keyword>
<comment type="caution">
    <text evidence="5">The sequence shown here is derived from an EMBL/GenBank/DDBJ whole genome shotgun (WGS) entry which is preliminary data.</text>
</comment>
<dbReference type="InterPro" id="IPR017557">
    <property type="entry name" value="Holo-ACP_synthase"/>
</dbReference>
<feature type="domain" description="Phosphoribosyl-dephospho-CoA transferase MdcG C-terminal" evidence="3">
    <location>
        <begin position="55"/>
        <end position="167"/>
    </location>
</feature>